<reference evidence="2" key="1">
    <citation type="journal article" date="2020" name="Phytopathology">
        <title>Genome Sequence Resources of Colletotrichum truncatum, C. plurivorum, C. musicola, and C. sojae: Four Species Pathogenic to Soybean (Glycine max).</title>
        <authorList>
            <person name="Rogerio F."/>
            <person name="Boufleur T.R."/>
            <person name="Ciampi-Guillardi M."/>
            <person name="Sukno S.A."/>
            <person name="Thon M.R."/>
            <person name="Massola Junior N.S."/>
            <person name="Baroncelli R."/>
        </authorList>
    </citation>
    <scope>NUCLEOTIDE SEQUENCE</scope>
    <source>
        <strain evidence="2">LFN0074</strain>
    </source>
</reference>
<dbReference type="Gene3D" id="3.40.50.300">
    <property type="entry name" value="P-loop containing nucleotide triphosphate hydrolases"/>
    <property type="match status" value="1"/>
</dbReference>
<dbReference type="Pfam" id="PF00004">
    <property type="entry name" value="AAA"/>
    <property type="match status" value="1"/>
</dbReference>
<dbReference type="InterPro" id="IPR003959">
    <property type="entry name" value="ATPase_AAA_core"/>
</dbReference>
<dbReference type="AlphaFoldDB" id="A0A8H6KIF8"/>
<dbReference type="GO" id="GO:0016887">
    <property type="term" value="F:ATP hydrolysis activity"/>
    <property type="evidence" value="ECO:0007669"/>
    <property type="project" value="InterPro"/>
</dbReference>
<keyword evidence="3" id="KW-1185">Reference proteome</keyword>
<dbReference type="GO" id="GO:0005524">
    <property type="term" value="F:ATP binding"/>
    <property type="evidence" value="ECO:0007669"/>
    <property type="project" value="InterPro"/>
</dbReference>
<evidence type="ECO:0000313" key="3">
    <source>
        <dbReference type="Proteomes" id="UP000639643"/>
    </source>
</evidence>
<dbReference type="SUPFAM" id="SSF52540">
    <property type="entry name" value="P-loop containing nucleoside triphosphate hydrolases"/>
    <property type="match status" value="1"/>
</dbReference>
<organism evidence="2 3">
    <name type="scientific">Colletotrichum musicola</name>
    <dbReference type="NCBI Taxonomy" id="2175873"/>
    <lineage>
        <taxon>Eukaryota</taxon>
        <taxon>Fungi</taxon>
        <taxon>Dikarya</taxon>
        <taxon>Ascomycota</taxon>
        <taxon>Pezizomycotina</taxon>
        <taxon>Sordariomycetes</taxon>
        <taxon>Hypocreomycetidae</taxon>
        <taxon>Glomerellales</taxon>
        <taxon>Glomerellaceae</taxon>
        <taxon>Colletotrichum</taxon>
        <taxon>Colletotrichum orchidearum species complex</taxon>
    </lineage>
</organism>
<evidence type="ECO:0000259" key="1">
    <source>
        <dbReference type="SMART" id="SM00382"/>
    </source>
</evidence>
<comment type="caution">
    <text evidence="2">The sequence shown here is derived from an EMBL/GenBank/DDBJ whole genome shotgun (WGS) entry which is preliminary data.</text>
</comment>
<dbReference type="CDD" id="cd19481">
    <property type="entry name" value="RecA-like_protease"/>
    <property type="match status" value="1"/>
</dbReference>
<dbReference type="Proteomes" id="UP000639643">
    <property type="component" value="Unassembled WGS sequence"/>
</dbReference>
<accession>A0A8H6KIF8</accession>
<dbReference type="InterPro" id="IPR027417">
    <property type="entry name" value="P-loop_NTPase"/>
</dbReference>
<dbReference type="InterPro" id="IPR003593">
    <property type="entry name" value="AAA+_ATPase"/>
</dbReference>
<proteinExistence type="predicted"/>
<name>A0A8H6KIF8_9PEZI</name>
<protein>
    <recommendedName>
        <fullName evidence="1">AAA+ ATPase domain-containing protein</fullName>
    </recommendedName>
</protein>
<evidence type="ECO:0000313" key="2">
    <source>
        <dbReference type="EMBL" id="KAF6831645.1"/>
    </source>
</evidence>
<dbReference type="OrthoDB" id="10042665at2759"/>
<gene>
    <name evidence="2" type="ORF">CMUS01_07262</name>
</gene>
<sequence length="212" mass="23698">MSLDDSQQAGKGVIILLHGVPGVGKTSTAECAAESNGRPLLPITCGDLGLGPHEVESKLQEIFRLAHAWNCVLLLDEADIFLAQRTNRDIHRNALVSVFLRVLEYYEGILFLTTNRVGTFDEAFKSRIHMSLYYPPLNHIQTSKIWKTNIKKVQENGIEIDSKAILQYAKRVWAALPSTQSSQLRTPTCLFDMPPPFSLVICLLTNFDQSNT</sequence>
<feature type="domain" description="AAA+ ATPase" evidence="1">
    <location>
        <begin position="11"/>
        <end position="138"/>
    </location>
</feature>
<dbReference type="PANTHER" id="PTHR46411:SF2">
    <property type="entry name" value="AAA+ ATPASE DOMAIN-CONTAINING PROTEIN"/>
    <property type="match status" value="1"/>
</dbReference>
<dbReference type="PANTHER" id="PTHR46411">
    <property type="entry name" value="FAMILY ATPASE, PUTATIVE-RELATED"/>
    <property type="match status" value="1"/>
</dbReference>
<dbReference type="EMBL" id="WIGM01000256">
    <property type="protein sequence ID" value="KAF6831645.1"/>
    <property type="molecule type" value="Genomic_DNA"/>
</dbReference>
<dbReference type="SMART" id="SM00382">
    <property type="entry name" value="AAA"/>
    <property type="match status" value="1"/>
</dbReference>